<dbReference type="SMART" id="SM00261">
    <property type="entry name" value="FU"/>
    <property type="match status" value="1"/>
</dbReference>
<organism evidence="2 3">
    <name type="scientific">Tetrahymena thermophila (strain SB210)</name>
    <dbReference type="NCBI Taxonomy" id="312017"/>
    <lineage>
        <taxon>Eukaryota</taxon>
        <taxon>Sar</taxon>
        <taxon>Alveolata</taxon>
        <taxon>Ciliophora</taxon>
        <taxon>Intramacronucleata</taxon>
        <taxon>Oligohymenophorea</taxon>
        <taxon>Hymenostomatida</taxon>
        <taxon>Tetrahymenina</taxon>
        <taxon>Tetrahymenidae</taxon>
        <taxon>Tetrahymena</taxon>
    </lineage>
</organism>
<evidence type="ECO:0000313" key="2">
    <source>
        <dbReference type="EMBL" id="EAR91834.2"/>
    </source>
</evidence>
<protein>
    <recommendedName>
        <fullName evidence="4">Transmembrane protein</fullName>
    </recommendedName>
</protein>
<feature type="chain" id="PRO_5004201852" description="Transmembrane protein" evidence="1">
    <location>
        <begin position="22"/>
        <end position="265"/>
    </location>
</feature>
<name>Q233V0_TETTS</name>
<keyword evidence="3" id="KW-1185">Reference proteome</keyword>
<dbReference type="SUPFAM" id="SSF57184">
    <property type="entry name" value="Growth factor receptor domain"/>
    <property type="match status" value="1"/>
</dbReference>
<dbReference type="HOGENOM" id="CLU_043472_0_0_1"/>
<evidence type="ECO:0000256" key="1">
    <source>
        <dbReference type="SAM" id="SignalP"/>
    </source>
</evidence>
<evidence type="ECO:0008006" key="4">
    <source>
        <dbReference type="Google" id="ProtNLM"/>
    </source>
</evidence>
<reference evidence="3" key="1">
    <citation type="journal article" date="2006" name="PLoS Biol.">
        <title>Macronuclear genome sequence of the ciliate Tetrahymena thermophila, a model eukaryote.</title>
        <authorList>
            <person name="Eisen J.A."/>
            <person name="Coyne R.S."/>
            <person name="Wu M."/>
            <person name="Wu D."/>
            <person name="Thiagarajan M."/>
            <person name="Wortman J.R."/>
            <person name="Badger J.H."/>
            <person name="Ren Q."/>
            <person name="Amedeo P."/>
            <person name="Jones K.M."/>
            <person name="Tallon L.J."/>
            <person name="Delcher A.L."/>
            <person name="Salzberg S.L."/>
            <person name="Silva J.C."/>
            <person name="Haas B.J."/>
            <person name="Majoros W.H."/>
            <person name="Farzad M."/>
            <person name="Carlton J.M."/>
            <person name="Smith R.K. Jr."/>
            <person name="Garg J."/>
            <person name="Pearlman R.E."/>
            <person name="Karrer K.M."/>
            <person name="Sun L."/>
            <person name="Manning G."/>
            <person name="Elde N.C."/>
            <person name="Turkewitz A.P."/>
            <person name="Asai D.J."/>
            <person name="Wilkes D.E."/>
            <person name="Wang Y."/>
            <person name="Cai H."/>
            <person name="Collins K."/>
            <person name="Stewart B.A."/>
            <person name="Lee S.R."/>
            <person name="Wilamowska K."/>
            <person name="Weinberg Z."/>
            <person name="Ruzzo W.L."/>
            <person name="Wloga D."/>
            <person name="Gaertig J."/>
            <person name="Frankel J."/>
            <person name="Tsao C.-C."/>
            <person name="Gorovsky M.A."/>
            <person name="Keeling P.J."/>
            <person name="Waller R.F."/>
            <person name="Patron N.J."/>
            <person name="Cherry J.M."/>
            <person name="Stover N.A."/>
            <person name="Krieger C.J."/>
            <person name="del Toro C."/>
            <person name="Ryder H.F."/>
            <person name="Williamson S.C."/>
            <person name="Barbeau R.A."/>
            <person name="Hamilton E.P."/>
            <person name="Orias E."/>
        </authorList>
    </citation>
    <scope>NUCLEOTIDE SEQUENCE [LARGE SCALE GENOMIC DNA]</scope>
    <source>
        <strain evidence="3">SB210</strain>
    </source>
</reference>
<dbReference type="OrthoDB" id="302832at2759"/>
<dbReference type="KEGG" id="tet:TTHERM_00986270"/>
<gene>
    <name evidence="2" type="ORF">TTHERM_00986270</name>
</gene>
<dbReference type="GeneID" id="7846647"/>
<dbReference type="AlphaFoldDB" id="Q233V0"/>
<keyword evidence="1" id="KW-0732">Signal</keyword>
<dbReference type="InParanoid" id="Q233V0"/>
<accession>Q233V0</accession>
<proteinExistence type="predicted"/>
<evidence type="ECO:0000313" key="3">
    <source>
        <dbReference type="Proteomes" id="UP000009168"/>
    </source>
</evidence>
<sequence>MKKIQDLIILVFICFLKQAQQLSIPDICPLVSNFFQSQSDQCQQCLQNCSECFSNNYCVLCMPGFILNNQGQCVSNCGDNQLKNILNKQCQNVPDINCQKYNQQNQCQQCKDGYILSENKICKNTFCSGYQGTYDISTQKCSLDGFLLSDYSREQQDQQTNTQLTQDSFSFQYSSLKESLNEQIIEIIVLDILDYKLVIGRTIQYIIFYEYKSMSALYLLDMKIPIIQIQANQQQMKLYALISHCDTTNSDTKYKRKCFSYFSSK</sequence>
<dbReference type="RefSeq" id="XP_001012079.2">
    <property type="nucleotide sequence ID" value="XM_001012079.2"/>
</dbReference>
<feature type="signal peptide" evidence="1">
    <location>
        <begin position="1"/>
        <end position="21"/>
    </location>
</feature>
<dbReference type="InterPro" id="IPR006212">
    <property type="entry name" value="Furin_repeat"/>
</dbReference>
<dbReference type="InterPro" id="IPR009030">
    <property type="entry name" value="Growth_fac_rcpt_cys_sf"/>
</dbReference>
<dbReference type="Proteomes" id="UP000009168">
    <property type="component" value="Unassembled WGS sequence"/>
</dbReference>
<dbReference type="Gene3D" id="2.10.220.10">
    <property type="entry name" value="Hormone Receptor, Insulin-like Growth Factor Receptor 1, Chain A, domain 2"/>
    <property type="match status" value="1"/>
</dbReference>
<dbReference type="EMBL" id="GG662768">
    <property type="protein sequence ID" value="EAR91834.2"/>
    <property type="molecule type" value="Genomic_DNA"/>
</dbReference>